<keyword evidence="4" id="KW-1185">Reference proteome</keyword>
<dbReference type="InterPro" id="IPR022445">
    <property type="entry name" value="Sortase_proteobact_type"/>
</dbReference>
<feature type="region of interest" description="Disordered" evidence="2">
    <location>
        <begin position="12"/>
        <end position="38"/>
    </location>
</feature>
<evidence type="ECO:0000256" key="2">
    <source>
        <dbReference type="SAM" id="MobiDB-lite"/>
    </source>
</evidence>
<reference evidence="3 4" key="1">
    <citation type="submission" date="2019-03" db="EMBL/GenBank/DDBJ databases">
        <title>Genomic Encyclopedia of Type Strains, Phase IV (KMG-IV): sequencing the most valuable type-strain genomes for metagenomic binning, comparative biology and taxonomic classification.</title>
        <authorList>
            <person name="Goeker M."/>
        </authorList>
    </citation>
    <scope>NUCLEOTIDE SEQUENCE [LARGE SCALE GENOMIC DNA]</scope>
    <source>
        <strain evidence="3 4">DSM 21944</strain>
    </source>
</reference>
<dbReference type="Pfam" id="PF04203">
    <property type="entry name" value="Sortase"/>
    <property type="match status" value="1"/>
</dbReference>
<dbReference type="RefSeq" id="WP_205984926.1">
    <property type="nucleotide sequence ID" value="NZ_JBHLWF010000083.1"/>
</dbReference>
<evidence type="ECO:0000313" key="3">
    <source>
        <dbReference type="EMBL" id="TCS95248.1"/>
    </source>
</evidence>
<name>A0A4R3L7X8_9GAMM</name>
<dbReference type="AlphaFoldDB" id="A0A4R3L7X8"/>
<dbReference type="NCBIfam" id="TIGR01076">
    <property type="entry name" value="sortase_fam"/>
    <property type="match status" value="1"/>
</dbReference>
<organism evidence="3 4">
    <name type="scientific">Pseudofulvimonas gallinarii</name>
    <dbReference type="NCBI Taxonomy" id="634155"/>
    <lineage>
        <taxon>Bacteria</taxon>
        <taxon>Pseudomonadati</taxon>
        <taxon>Pseudomonadota</taxon>
        <taxon>Gammaproteobacteria</taxon>
        <taxon>Lysobacterales</taxon>
        <taxon>Rhodanobacteraceae</taxon>
        <taxon>Pseudofulvimonas</taxon>
    </lineage>
</organism>
<dbReference type="GO" id="GO:0016787">
    <property type="term" value="F:hydrolase activity"/>
    <property type="evidence" value="ECO:0007669"/>
    <property type="project" value="UniProtKB-KW"/>
</dbReference>
<dbReference type="InterPro" id="IPR023365">
    <property type="entry name" value="Sortase_dom-sf"/>
</dbReference>
<dbReference type="InterPro" id="IPR005754">
    <property type="entry name" value="Sortase"/>
</dbReference>
<comment type="caution">
    <text evidence="3">The sequence shown here is derived from an EMBL/GenBank/DDBJ whole genome shotgun (WGS) entry which is preliminary data.</text>
</comment>
<sequence>MGLLTATRRCHPMPDAAMRTGRGRHADRDVRARKPAGNRDVSRRRLAVVLLSAAALSCLAHAGWIHAKAMLAQVLLERAWNETLAEGGTHRPWPWADTWPVAKIHAPRLRQAQIVLAGDDGRALAFGPGWAQASGVPGRGGITVISGHRDTHFAWLAQLQAGDRLQLDGVHGTRSYAVTGTRVADSRHERIDVHSGDDRLLLVTCWPFDAVVPGGPLRYVVSAQPVDDAAAQALEPE</sequence>
<dbReference type="Gene3D" id="2.40.260.10">
    <property type="entry name" value="Sortase"/>
    <property type="match status" value="1"/>
</dbReference>
<dbReference type="NCBIfam" id="TIGR03784">
    <property type="entry name" value="marine_sortase"/>
    <property type="match status" value="1"/>
</dbReference>
<dbReference type="EMBL" id="SMAF01000019">
    <property type="protein sequence ID" value="TCS95248.1"/>
    <property type="molecule type" value="Genomic_DNA"/>
</dbReference>
<keyword evidence="1" id="KW-0378">Hydrolase</keyword>
<evidence type="ECO:0000256" key="1">
    <source>
        <dbReference type="ARBA" id="ARBA00022801"/>
    </source>
</evidence>
<gene>
    <name evidence="3" type="ORF">EDC25_11927</name>
</gene>
<dbReference type="SUPFAM" id="SSF63817">
    <property type="entry name" value="Sortase"/>
    <property type="match status" value="1"/>
</dbReference>
<evidence type="ECO:0000313" key="4">
    <source>
        <dbReference type="Proteomes" id="UP000294599"/>
    </source>
</evidence>
<dbReference type="Proteomes" id="UP000294599">
    <property type="component" value="Unassembled WGS sequence"/>
</dbReference>
<accession>A0A4R3L7X8</accession>
<dbReference type="CDD" id="cd05828">
    <property type="entry name" value="Sortase_D_1"/>
    <property type="match status" value="1"/>
</dbReference>
<proteinExistence type="predicted"/>
<dbReference type="InterPro" id="IPR041999">
    <property type="entry name" value="Sortase_D_1"/>
</dbReference>
<protein>
    <submittedName>
        <fullName evidence="3">Sortase A</fullName>
    </submittedName>
</protein>